<dbReference type="Gene3D" id="3.40.630.30">
    <property type="match status" value="1"/>
</dbReference>
<feature type="compositionally biased region" description="Low complexity" evidence="1">
    <location>
        <begin position="26"/>
        <end position="40"/>
    </location>
</feature>
<sequence length="545" mass="62171">MDVSNSENSKFVSQERQGRPGDNIPSQAQAAAASKQTSFAHDGGAPIPSHQDTDLLSTSNPIIITQNPIDIISTQTAASTEPNTMARNGKCKPKANPRSDKWPTNKEIREHAEKAGNEGDKTAKSSADDAYYDETNPLGHLVDWNGDWLPAPVDWEFRNTYKSKNFFRNIADWIPDKDRDERVTTEQLLDPVKGEVVVRKWIPTDIDAEDTQLWWDRHLQSDLYLDSLDLDEENQFDKPWWTMFTPQNSSMLKPINVPDAKLDPVDEISCKLAAADLGSRHASKKITLKEERRKAWKKAYYDSFKNARELKVELDKLQLDPRATQVKPFVNIYLREYKPGDATQVVDIYNWYIRNSVFAPEFQVRPINVMASSLQALKDAGLTFIVAVEKKISTGPNNRRPRGPEKIVGYAYTNEFPREHPMFRYTAEMELFVHPEYLKKGVARCLLDRLLYLVDPMYDLRNGYEFVGEGTHLCAGGKRVLNSIIAFLHYDDNDVFWADCITEWMNGFGFELEADVKKVGSKLGKFVGYRILHYRTGVNMPAHAP</sequence>
<gene>
    <name evidence="2" type="ORF">M501DRAFT_985761</name>
</gene>
<dbReference type="Proteomes" id="UP000799429">
    <property type="component" value="Unassembled WGS sequence"/>
</dbReference>
<dbReference type="OrthoDB" id="2129362at2759"/>
<accession>A0A9P4VVK3</accession>
<evidence type="ECO:0000313" key="3">
    <source>
        <dbReference type="Proteomes" id="UP000799429"/>
    </source>
</evidence>
<dbReference type="AlphaFoldDB" id="A0A9P4VVK3"/>
<feature type="region of interest" description="Disordered" evidence="1">
    <location>
        <begin position="1"/>
        <end position="54"/>
    </location>
</feature>
<dbReference type="CDD" id="cd04301">
    <property type="entry name" value="NAT_SF"/>
    <property type="match status" value="1"/>
</dbReference>
<proteinExistence type="predicted"/>
<feature type="compositionally biased region" description="Polar residues" evidence="1">
    <location>
        <begin position="1"/>
        <end position="15"/>
    </location>
</feature>
<organism evidence="2 3">
    <name type="scientific">Patellaria atrata CBS 101060</name>
    <dbReference type="NCBI Taxonomy" id="1346257"/>
    <lineage>
        <taxon>Eukaryota</taxon>
        <taxon>Fungi</taxon>
        <taxon>Dikarya</taxon>
        <taxon>Ascomycota</taxon>
        <taxon>Pezizomycotina</taxon>
        <taxon>Dothideomycetes</taxon>
        <taxon>Dothideomycetes incertae sedis</taxon>
        <taxon>Patellariales</taxon>
        <taxon>Patellariaceae</taxon>
        <taxon>Patellaria</taxon>
    </lineage>
</organism>
<evidence type="ECO:0000313" key="2">
    <source>
        <dbReference type="EMBL" id="KAF2843660.1"/>
    </source>
</evidence>
<comment type="caution">
    <text evidence="2">The sequence shown here is derived from an EMBL/GenBank/DDBJ whole genome shotgun (WGS) entry which is preliminary data.</text>
</comment>
<protein>
    <recommendedName>
        <fullName evidence="4">N-acetyltransferase domain-containing protein</fullName>
    </recommendedName>
</protein>
<feature type="region of interest" description="Disordered" evidence="1">
    <location>
        <begin position="76"/>
        <end position="105"/>
    </location>
</feature>
<evidence type="ECO:0000256" key="1">
    <source>
        <dbReference type="SAM" id="MobiDB-lite"/>
    </source>
</evidence>
<name>A0A9P4VVK3_9PEZI</name>
<dbReference type="SUPFAM" id="SSF55729">
    <property type="entry name" value="Acyl-CoA N-acyltransferases (Nat)"/>
    <property type="match status" value="1"/>
</dbReference>
<dbReference type="InterPro" id="IPR016181">
    <property type="entry name" value="Acyl_CoA_acyltransferase"/>
</dbReference>
<reference evidence="2" key="1">
    <citation type="journal article" date="2020" name="Stud. Mycol.">
        <title>101 Dothideomycetes genomes: a test case for predicting lifestyles and emergence of pathogens.</title>
        <authorList>
            <person name="Haridas S."/>
            <person name="Albert R."/>
            <person name="Binder M."/>
            <person name="Bloem J."/>
            <person name="Labutti K."/>
            <person name="Salamov A."/>
            <person name="Andreopoulos B."/>
            <person name="Baker S."/>
            <person name="Barry K."/>
            <person name="Bills G."/>
            <person name="Bluhm B."/>
            <person name="Cannon C."/>
            <person name="Castanera R."/>
            <person name="Culley D."/>
            <person name="Daum C."/>
            <person name="Ezra D."/>
            <person name="Gonzalez J."/>
            <person name="Henrissat B."/>
            <person name="Kuo A."/>
            <person name="Liang C."/>
            <person name="Lipzen A."/>
            <person name="Lutzoni F."/>
            <person name="Magnuson J."/>
            <person name="Mondo S."/>
            <person name="Nolan M."/>
            <person name="Ohm R."/>
            <person name="Pangilinan J."/>
            <person name="Park H.-J."/>
            <person name="Ramirez L."/>
            <person name="Alfaro M."/>
            <person name="Sun H."/>
            <person name="Tritt A."/>
            <person name="Yoshinaga Y."/>
            <person name="Zwiers L.-H."/>
            <person name="Turgeon B."/>
            <person name="Goodwin S."/>
            <person name="Spatafora J."/>
            <person name="Crous P."/>
            <person name="Grigoriev I."/>
        </authorList>
    </citation>
    <scope>NUCLEOTIDE SEQUENCE</scope>
    <source>
        <strain evidence="2">CBS 101060</strain>
    </source>
</reference>
<keyword evidence="3" id="KW-1185">Reference proteome</keyword>
<dbReference type="EMBL" id="MU006089">
    <property type="protein sequence ID" value="KAF2843660.1"/>
    <property type="molecule type" value="Genomic_DNA"/>
</dbReference>
<evidence type="ECO:0008006" key="4">
    <source>
        <dbReference type="Google" id="ProtNLM"/>
    </source>
</evidence>
<feature type="compositionally biased region" description="Polar residues" evidence="1">
    <location>
        <begin position="76"/>
        <end position="86"/>
    </location>
</feature>